<reference evidence="2 3" key="1">
    <citation type="submission" date="2013-01" db="EMBL/GenBank/DDBJ databases">
        <authorList>
            <person name="Fiebig A."/>
            <person name="Goeker M."/>
            <person name="Klenk H.-P.P."/>
        </authorList>
    </citation>
    <scope>NUCLEOTIDE SEQUENCE [LARGE SCALE GENOMIC DNA]</scope>
    <source>
        <strain evidence="2 3">DSM 24838</strain>
    </source>
</reference>
<evidence type="ECO:0000313" key="3">
    <source>
        <dbReference type="Proteomes" id="UP000035100"/>
    </source>
</evidence>
<dbReference type="OrthoDB" id="9814760at2"/>
<dbReference type="SUPFAM" id="SSF53474">
    <property type="entry name" value="alpha/beta-Hydrolases"/>
    <property type="match status" value="1"/>
</dbReference>
<dbReference type="InterPro" id="IPR029058">
    <property type="entry name" value="AB_hydrolase_fold"/>
</dbReference>
<dbReference type="AlphaFoldDB" id="A0A0D0PEI3"/>
<dbReference type="EMBL" id="AONG01000008">
    <property type="protein sequence ID" value="KIQ69816.1"/>
    <property type="molecule type" value="Genomic_DNA"/>
</dbReference>
<evidence type="ECO:0000256" key="1">
    <source>
        <dbReference type="SAM" id="SignalP"/>
    </source>
</evidence>
<keyword evidence="1" id="KW-0732">Signal</keyword>
<dbReference type="RefSeq" id="WP_156169257.1">
    <property type="nucleotide sequence ID" value="NZ_KB902276.1"/>
</dbReference>
<evidence type="ECO:0000313" key="2">
    <source>
        <dbReference type="EMBL" id="KIQ69816.1"/>
    </source>
</evidence>
<dbReference type="STRING" id="1123501.Wenmar_01386"/>
<feature type="chain" id="PRO_5002218288" evidence="1">
    <location>
        <begin position="20"/>
        <end position="276"/>
    </location>
</feature>
<proteinExistence type="predicted"/>
<organism evidence="2 3">
    <name type="scientific">Wenxinia marina DSM 24838</name>
    <dbReference type="NCBI Taxonomy" id="1123501"/>
    <lineage>
        <taxon>Bacteria</taxon>
        <taxon>Pseudomonadati</taxon>
        <taxon>Pseudomonadota</taxon>
        <taxon>Alphaproteobacteria</taxon>
        <taxon>Rhodobacterales</taxon>
        <taxon>Roseobacteraceae</taxon>
        <taxon>Wenxinia</taxon>
    </lineage>
</organism>
<gene>
    <name evidence="2" type="ORF">Wenmar_01386</name>
</gene>
<accession>A0A0D0PEI3</accession>
<feature type="signal peptide" evidence="1">
    <location>
        <begin position="1"/>
        <end position="19"/>
    </location>
</feature>
<dbReference type="PATRIC" id="fig|1123501.6.peg.1473"/>
<comment type="caution">
    <text evidence="2">The sequence shown here is derived from an EMBL/GenBank/DDBJ whole genome shotgun (WGS) entry which is preliminary data.</text>
</comment>
<keyword evidence="3" id="KW-1185">Reference proteome</keyword>
<dbReference type="Proteomes" id="UP000035100">
    <property type="component" value="Unassembled WGS sequence"/>
</dbReference>
<protein>
    <submittedName>
        <fullName evidence="2">Uncharacterized protein</fullName>
    </submittedName>
</protein>
<name>A0A0D0PEI3_9RHOB</name>
<dbReference type="eggNOG" id="COG1506">
    <property type="taxonomic scope" value="Bacteria"/>
</dbReference>
<dbReference type="Gene3D" id="3.40.50.1820">
    <property type="entry name" value="alpha/beta hydrolase"/>
    <property type="match status" value="1"/>
</dbReference>
<sequence length="276" mass="28165">MKRTLIAALAATVAAPALAQEAPYPVLRSAAEGLDGYTLYAPQGLADAPAVLWFNGGCVLSHAQATALIVGVAEQGYAVLATGAPGDYSTDRDGPRADKVGPMIDWLEGAGAGQLGAAPSAIGTMGWSCGGAEALLGGAEPRVDAILGLATGFFTEPDESRPPEYGIENLGSITQPTMIAAGGPSDIAWENANANFDQADFPMILVGHESAGHGGLVTGAYEGQGVEVQALADSIALATDWLDWQLKGDEATGQAAFLAEDCTWCAAPWSVETKGF</sequence>